<comment type="caution">
    <text evidence="4">The sequence shown here is derived from an EMBL/GenBank/DDBJ whole genome shotgun (WGS) entry which is preliminary data.</text>
</comment>
<gene>
    <name evidence="4" type="primary">gldG</name>
    <name evidence="4" type="ORF">DCC81_05455</name>
</gene>
<keyword evidence="1" id="KW-0472">Membrane</keyword>
<dbReference type="Pfam" id="PF09822">
    <property type="entry name" value="ABC_transp_aux"/>
    <property type="match status" value="1"/>
</dbReference>
<dbReference type="InterPro" id="IPR019196">
    <property type="entry name" value="ABC_transp_unknown"/>
</dbReference>
<reference evidence="4 5" key="1">
    <citation type="submission" date="2018-04" db="EMBL/GenBank/DDBJ databases">
        <title>Chitinophaga fuyangensis sp. nov., isolated from soil in a chemical factory.</title>
        <authorList>
            <person name="Chen K."/>
        </authorList>
    </citation>
    <scope>NUCLEOTIDE SEQUENCE [LARGE SCALE GENOMIC DNA]</scope>
    <source>
        <strain evidence="4 5">LY-1</strain>
    </source>
</reference>
<sequence length="572" mass="64115">MESTKANKQKKYIQRAITVVAVLIGLNVLAGYFHTRLDLTQEKRFTLSEPTKQLLRRLDGTVSVTVFLKGEYPASFKQLAQTTREMLESFKEYGGPHIQFDFINPAQGLSDSAFAVLQDSLAAKGIMAYNLQVQQEGNQGYAEKLIFPAAMLHYKDRTISVNLLKAQGGQDPQAALNASESLLEYQFANAIRKLQQTERPLVGYMLGNGESLGLEVYDALSTLQSNYRLDTITLNLNDHIPHEFNAIVFAGPTQRFTDEDKLKIDQYVMHGGKVMWFVDALNAHVDSINGQDNYMAFDQGLNLDDILFRYGVRINSDLVEDLQCDRLPQVVGSLGGKPQMAMLPFPFFPLLQSASTHPIVKNMDEVLTRFVSSIDTVGDAGIKKTVLLTTGQNSRKATAPVKLSWAELGLRPNPRNFRQQRVPAAVLLEGRFPSVFQHRLSRAEADSFAQLSGQPFLEQADTINKMIVVSDADIIANAVSQQKGPLQMGVNLYNPDYVFANKEFFLNGLEYLTTNDAGIMETRNKEHVLRLLDPKKVEAEKTKWQIICFSVPIGMVLLFAMIFQYVRQRKNG</sequence>
<dbReference type="AlphaFoldDB" id="A0A2T7BML7"/>
<dbReference type="InterPro" id="IPR055396">
    <property type="entry name" value="DUF7088"/>
</dbReference>
<protein>
    <submittedName>
        <fullName evidence="4">Gliding motility-associated ABC transporter substrate-binding protein GldG</fullName>
    </submittedName>
</protein>
<feature type="transmembrane region" description="Helical" evidence="1">
    <location>
        <begin position="544"/>
        <end position="566"/>
    </location>
</feature>
<evidence type="ECO:0000259" key="2">
    <source>
        <dbReference type="Pfam" id="PF09822"/>
    </source>
</evidence>
<evidence type="ECO:0000256" key="1">
    <source>
        <dbReference type="SAM" id="Phobius"/>
    </source>
</evidence>
<organism evidence="4 5">
    <name type="scientific">Chitinophaga parva</name>
    <dbReference type="NCBI Taxonomy" id="2169414"/>
    <lineage>
        <taxon>Bacteria</taxon>
        <taxon>Pseudomonadati</taxon>
        <taxon>Bacteroidota</taxon>
        <taxon>Chitinophagia</taxon>
        <taxon>Chitinophagales</taxon>
        <taxon>Chitinophagaceae</taxon>
        <taxon>Chitinophaga</taxon>
    </lineage>
</organism>
<dbReference type="RefSeq" id="WP_108685562.1">
    <property type="nucleotide sequence ID" value="NZ_QCYK01000001.1"/>
</dbReference>
<dbReference type="EMBL" id="QCYK01000001">
    <property type="protein sequence ID" value="PUZ28922.1"/>
    <property type="molecule type" value="Genomic_DNA"/>
</dbReference>
<evidence type="ECO:0000259" key="3">
    <source>
        <dbReference type="Pfam" id="PF23357"/>
    </source>
</evidence>
<keyword evidence="5" id="KW-1185">Reference proteome</keyword>
<dbReference type="Proteomes" id="UP000244450">
    <property type="component" value="Unassembled WGS sequence"/>
</dbReference>
<proteinExistence type="predicted"/>
<feature type="domain" description="ABC-type uncharacterised transport system" evidence="2">
    <location>
        <begin position="199"/>
        <end position="507"/>
    </location>
</feature>
<evidence type="ECO:0000313" key="5">
    <source>
        <dbReference type="Proteomes" id="UP000244450"/>
    </source>
</evidence>
<name>A0A2T7BML7_9BACT</name>
<dbReference type="NCBIfam" id="TIGR03521">
    <property type="entry name" value="GldG"/>
    <property type="match status" value="1"/>
</dbReference>
<feature type="domain" description="DUF7088" evidence="3">
    <location>
        <begin position="41"/>
        <end position="152"/>
    </location>
</feature>
<dbReference type="InterPro" id="IPR019863">
    <property type="entry name" value="Motility-assoc_ABC-rel_GldG"/>
</dbReference>
<feature type="transmembrane region" description="Helical" evidence="1">
    <location>
        <begin position="12"/>
        <end position="33"/>
    </location>
</feature>
<dbReference type="Pfam" id="PF23357">
    <property type="entry name" value="DUF7088"/>
    <property type="match status" value="1"/>
</dbReference>
<evidence type="ECO:0000313" key="4">
    <source>
        <dbReference type="EMBL" id="PUZ28922.1"/>
    </source>
</evidence>
<keyword evidence="1" id="KW-1133">Transmembrane helix</keyword>
<dbReference type="OrthoDB" id="9777219at2"/>
<accession>A0A2T7BML7</accession>
<keyword evidence="1" id="KW-0812">Transmembrane</keyword>